<evidence type="ECO:0000259" key="11">
    <source>
        <dbReference type="PROSITE" id="PS52040"/>
    </source>
</evidence>
<dbReference type="NCBIfam" id="NF004044">
    <property type="entry name" value="PRK05561.1"/>
    <property type="match status" value="1"/>
</dbReference>
<dbReference type="InterPro" id="IPR013760">
    <property type="entry name" value="Topo_IIA-like_dom_sf"/>
</dbReference>
<dbReference type="Gene3D" id="2.120.10.90">
    <property type="entry name" value="DNA gyrase/topoisomerase IV, subunit A, C-terminal"/>
    <property type="match status" value="1"/>
</dbReference>
<dbReference type="GO" id="GO:0003677">
    <property type="term" value="F:DNA binding"/>
    <property type="evidence" value="ECO:0007669"/>
    <property type="project" value="UniProtKB-UniRule"/>
</dbReference>
<evidence type="ECO:0000256" key="7">
    <source>
        <dbReference type="ARBA" id="ARBA00023125"/>
    </source>
</evidence>
<feature type="active site" description="O-(5'-phospho-DNA)-tyrosine intermediate" evidence="9 10">
    <location>
        <position position="122"/>
    </location>
</feature>
<dbReference type="AlphaFoldDB" id="A0A1F7SL63"/>
<dbReference type="CDD" id="cd00187">
    <property type="entry name" value="TOP4c"/>
    <property type="match status" value="1"/>
</dbReference>
<dbReference type="EC" id="5.6.2.2" evidence="9"/>
<dbReference type="STRING" id="1817883.A3G31_09435"/>
<dbReference type="Gene3D" id="1.10.268.10">
    <property type="entry name" value="Topoisomerase, domain 3"/>
    <property type="match status" value="1"/>
</dbReference>
<dbReference type="InterPro" id="IPR002205">
    <property type="entry name" value="Topo_IIA_dom_A"/>
</dbReference>
<dbReference type="InterPro" id="IPR006691">
    <property type="entry name" value="GyrA/parC_rep"/>
</dbReference>
<dbReference type="GO" id="GO:0034335">
    <property type="term" value="F:DNA negative supercoiling activity"/>
    <property type="evidence" value="ECO:0007669"/>
    <property type="project" value="UniProtKB-ARBA"/>
</dbReference>
<dbReference type="GO" id="GO:0006265">
    <property type="term" value="P:DNA topological change"/>
    <property type="evidence" value="ECO:0007669"/>
    <property type="project" value="UniProtKB-UniRule"/>
</dbReference>
<keyword evidence="4 9" id="KW-0547">Nucleotide-binding</keyword>
<dbReference type="FunFam" id="3.30.1360.40:FF:000002">
    <property type="entry name" value="DNA gyrase subunit A"/>
    <property type="match status" value="1"/>
</dbReference>
<dbReference type="NCBIfam" id="TIGR01063">
    <property type="entry name" value="gyrA"/>
    <property type="match status" value="1"/>
</dbReference>
<dbReference type="PANTHER" id="PTHR43493">
    <property type="entry name" value="DNA GYRASE/TOPOISOMERASE SUBUNIT A"/>
    <property type="match status" value="1"/>
</dbReference>
<protein>
    <recommendedName>
        <fullName evidence="9">DNA gyrase subunit A</fullName>
        <ecNumber evidence="9">5.6.2.2</ecNumber>
    </recommendedName>
</protein>
<dbReference type="GO" id="GO:0006261">
    <property type="term" value="P:DNA-templated DNA replication"/>
    <property type="evidence" value="ECO:0007669"/>
    <property type="project" value="UniProtKB-UniRule"/>
</dbReference>
<dbReference type="InterPro" id="IPR013757">
    <property type="entry name" value="Topo_IIA_A_a_sf"/>
</dbReference>
<evidence type="ECO:0000256" key="5">
    <source>
        <dbReference type="ARBA" id="ARBA00022840"/>
    </source>
</evidence>
<dbReference type="GO" id="GO:0005524">
    <property type="term" value="F:ATP binding"/>
    <property type="evidence" value="ECO:0007669"/>
    <property type="project" value="UniProtKB-UniRule"/>
</dbReference>
<dbReference type="Pfam" id="PF00521">
    <property type="entry name" value="DNA_topoisoIV"/>
    <property type="match status" value="1"/>
</dbReference>
<dbReference type="FunFam" id="3.90.199.10:FF:000001">
    <property type="entry name" value="DNA gyrase subunit A"/>
    <property type="match status" value="1"/>
</dbReference>
<keyword evidence="5 9" id="KW-0067">ATP-binding</keyword>
<dbReference type="PROSITE" id="PS52040">
    <property type="entry name" value="TOPO_IIA"/>
    <property type="match status" value="1"/>
</dbReference>
<keyword evidence="7 9" id="KW-0238">DNA-binding</keyword>
<keyword evidence="6 9" id="KW-0799">Topoisomerase</keyword>
<dbReference type="SMART" id="SM00434">
    <property type="entry name" value="TOP4c"/>
    <property type="match status" value="1"/>
</dbReference>
<comment type="similarity">
    <text evidence="2 9">Belongs to the type II topoisomerase GyrA/ParC subunit family.</text>
</comment>
<comment type="miscellaneous">
    <text evidence="9">Few gyrases are as efficient as E.coli at forming negative supercoils. Not all organisms have 2 type II topoisomerases; in organisms with a single type II topoisomerase this enzyme also has to decatenate newly replicated chromosomes.</text>
</comment>
<evidence type="ECO:0000313" key="13">
    <source>
        <dbReference type="Proteomes" id="UP000178082"/>
    </source>
</evidence>
<evidence type="ECO:0000256" key="6">
    <source>
        <dbReference type="ARBA" id="ARBA00023029"/>
    </source>
</evidence>
<dbReference type="Proteomes" id="UP000178082">
    <property type="component" value="Unassembled WGS sequence"/>
</dbReference>
<dbReference type="PANTHER" id="PTHR43493:SF5">
    <property type="entry name" value="DNA GYRASE SUBUNIT A, CHLOROPLASTIC_MITOCHONDRIAL"/>
    <property type="match status" value="1"/>
</dbReference>
<evidence type="ECO:0000256" key="8">
    <source>
        <dbReference type="ARBA" id="ARBA00023235"/>
    </source>
</evidence>
<evidence type="ECO:0000313" key="12">
    <source>
        <dbReference type="EMBL" id="OGL53978.1"/>
    </source>
</evidence>
<organism evidence="12 13">
    <name type="scientific">Candidatus Schekmanbacteria bacterium RIFCSPLOWO2_12_FULL_38_15</name>
    <dbReference type="NCBI Taxonomy" id="1817883"/>
    <lineage>
        <taxon>Bacteria</taxon>
        <taxon>Candidatus Schekmaniibacteriota</taxon>
    </lineage>
</organism>
<sequence>MNPVQQNLIPVNIEDEMRDSYINYAMSVIIGRALPDVRDGLKPVHRRILYAMDELGLQWNKPFKKSARIVGEVLGKYHPHGDTAVYDAMIRMVQEFSLRYPLIYGQGNFGSVDGDSAAAMRYTEVRMAKIAQEMLLDIDKETVKFTPNFDESLNEPEILPARIPNLLINGSSGIAVGMATNIPPHNLTEIIDGAIIVLENPEASVDDLLQVIKGPDFPTAAYICGTSGIVEAYRTGRGKVMLKAKAVIEKPKKGGKDIIVITEIPYQVNKSKLLESIAELMRDKKIDGISDLRDESDRDGMRIVIELKRDEIPEIVLNQLYKHTQLHSTFGIIMLSMVNGEPQVLDIRKILYHFVEFRKEIVILRTRYNLRKAEERAHILEGLKTAVENIDEVVSIIKKSANPAEAKEKLMKRFPLSEIQAREILEMKLQRLTGLEREKLVAEYQELLKTISKYKAILVSEELVKNIVKDEFREIREKYGDERRTQIIEAEAEIDIEDLIKEEDMVVTISHSGYIKRNPTSLYRSQKRGGKGKIGMITKEEDFVETLFVASTHSYILFFTNKGKILWLKVHEIPQAGRATKGRAIVNILKLSSEEKVCSFVPVKEFSEDRYVIMATKNGVVKKTNLDAFSNPRSTGIIAISIDEDDELVSAGITDGNKDILLAMKDGNSIRFKEDNVRPTGRGARGVTGVSLEEKDEVVGMEVLSEGATILTVTENGYGKRTELDEYRCQGRGGKGIITIKTSDRNGKVVGVMQVHDNDDVMMITSDGKVIRTEVKGLRVIGRNTQGVRLIDMEISAKVVSIARIVEDENGD</sequence>
<comment type="subcellular location">
    <subcellularLocation>
        <location evidence="9">Cytoplasm</location>
    </subcellularLocation>
</comment>
<dbReference type="Gene3D" id="3.90.199.10">
    <property type="entry name" value="Topoisomerase II, domain 5"/>
    <property type="match status" value="1"/>
</dbReference>
<keyword evidence="8 9" id="KW-0413">Isomerase</keyword>
<dbReference type="FunFam" id="2.120.10.90:FF:000004">
    <property type="entry name" value="DNA gyrase subunit A"/>
    <property type="match status" value="1"/>
</dbReference>
<dbReference type="SUPFAM" id="SSF101904">
    <property type="entry name" value="GyrA/ParC C-terminal domain-like"/>
    <property type="match status" value="1"/>
</dbReference>
<dbReference type="GO" id="GO:0009330">
    <property type="term" value="C:DNA topoisomerase type II (double strand cut, ATP-hydrolyzing) complex"/>
    <property type="evidence" value="ECO:0007669"/>
    <property type="project" value="TreeGrafter"/>
</dbReference>
<dbReference type="FunFam" id="1.10.268.10:FF:000001">
    <property type="entry name" value="DNA gyrase subunit A"/>
    <property type="match status" value="1"/>
</dbReference>
<accession>A0A1F7SL63</accession>
<dbReference type="HAMAP" id="MF_01897">
    <property type="entry name" value="GyrA"/>
    <property type="match status" value="1"/>
</dbReference>
<evidence type="ECO:0000256" key="9">
    <source>
        <dbReference type="HAMAP-Rule" id="MF_01897"/>
    </source>
</evidence>
<comment type="function">
    <text evidence="9">A type II topoisomerase that negatively supercoils closed circular double-stranded (ds) DNA in an ATP-dependent manner to modulate DNA topology and maintain chromosomes in an underwound state. Negative supercoiling favors strand separation, and DNA replication, transcription, recombination and repair, all of which involve strand separation. Also able to catalyze the interconversion of other topological isomers of dsDNA rings, including catenanes and knotted rings. Type II topoisomerases break and join 2 DNA strands simultaneously in an ATP-dependent manner.</text>
</comment>
<evidence type="ECO:0000256" key="2">
    <source>
        <dbReference type="ARBA" id="ARBA00008263"/>
    </source>
</evidence>
<dbReference type="Gene3D" id="3.30.1360.40">
    <property type="match status" value="1"/>
</dbReference>
<dbReference type="SUPFAM" id="SSF56719">
    <property type="entry name" value="Type II DNA topoisomerase"/>
    <property type="match status" value="1"/>
</dbReference>
<proteinExistence type="inferred from homology"/>
<comment type="catalytic activity">
    <reaction evidence="1 9 10">
        <text>ATP-dependent breakage, passage and rejoining of double-stranded DNA.</text>
        <dbReference type="EC" id="5.6.2.2"/>
    </reaction>
</comment>
<name>A0A1F7SL63_9BACT</name>
<comment type="caution">
    <text evidence="12">The sequence shown here is derived from an EMBL/GenBank/DDBJ whole genome shotgun (WGS) entry which is preliminary data.</text>
</comment>
<evidence type="ECO:0000256" key="3">
    <source>
        <dbReference type="ARBA" id="ARBA00022490"/>
    </source>
</evidence>
<evidence type="ECO:0000256" key="4">
    <source>
        <dbReference type="ARBA" id="ARBA00022741"/>
    </source>
</evidence>
<gene>
    <name evidence="9" type="primary">gyrA</name>
    <name evidence="12" type="ORF">A3G31_09435</name>
</gene>
<evidence type="ECO:0000256" key="1">
    <source>
        <dbReference type="ARBA" id="ARBA00000185"/>
    </source>
</evidence>
<feature type="domain" description="Topo IIA-type catalytic" evidence="11">
    <location>
        <begin position="34"/>
        <end position="499"/>
    </location>
</feature>
<dbReference type="InterPro" id="IPR013758">
    <property type="entry name" value="Topo_IIA_A/C_ab"/>
</dbReference>
<dbReference type="GO" id="GO:0005694">
    <property type="term" value="C:chromosome"/>
    <property type="evidence" value="ECO:0007669"/>
    <property type="project" value="InterPro"/>
</dbReference>
<evidence type="ECO:0000256" key="10">
    <source>
        <dbReference type="PROSITE-ProRule" id="PRU01384"/>
    </source>
</evidence>
<dbReference type="InterPro" id="IPR050220">
    <property type="entry name" value="Type_II_DNA_Topoisomerases"/>
</dbReference>
<feature type="short sequence motif" description="GyrA-box" evidence="9">
    <location>
        <begin position="526"/>
        <end position="532"/>
    </location>
</feature>
<dbReference type="InterPro" id="IPR005743">
    <property type="entry name" value="GyrA"/>
</dbReference>
<dbReference type="NCBIfam" id="NF004043">
    <property type="entry name" value="PRK05560.1"/>
    <property type="match status" value="1"/>
</dbReference>
<comment type="subunit">
    <text evidence="9">Heterotetramer, composed of two GyrA and two GyrB chains. In the heterotetramer, GyrA contains the active site tyrosine that forms a transient covalent intermediate with DNA, while GyrB binds cofactors and catalyzes ATP hydrolysis.</text>
</comment>
<dbReference type="InterPro" id="IPR035516">
    <property type="entry name" value="Gyrase/topoIV_suA_C"/>
</dbReference>
<dbReference type="EMBL" id="MGDI01000018">
    <property type="protein sequence ID" value="OGL53978.1"/>
    <property type="molecule type" value="Genomic_DNA"/>
</dbReference>
<reference evidence="12 13" key="1">
    <citation type="journal article" date="2016" name="Nat. Commun.">
        <title>Thousands of microbial genomes shed light on interconnected biogeochemical processes in an aquifer system.</title>
        <authorList>
            <person name="Anantharaman K."/>
            <person name="Brown C.T."/>
            <person name="Hug L.A."/>
            <person name="Sharon I."/>
            <person name="Castelle C.J."/>
            <person name="Probst A.J."/>
            <person name="Thomas B.C."/>
            <person name="Singh A."/>
            <person name="Wilkins M.J."/>
            <person name="Karaoz U."/>
            <person name="Brodie E.L."/>
            <person name="Williams K.H."/>
            <person name="Hubbard S.S."/>
            <person name="Banfield J.F."/>
        </authorList>
    </citation>
    <scope>NUCLEOTIDE SEQUENCE [LARGE SCALE GENOMIC DNA]</scope>
</reference>
<dbReference type="GO" id="GO:0005737">
    <property type="term" value="C:cytoplasm"/>
    <property type="evidence" value="ECO:0007669"/>
    <property type="project" value="UniProtKB-SubCell"/>
</dbReference>
<dbReference type="Pfam" id="PF03989">
    <property type="entry name" value="DNA_gyraseA_C"/>
    <property type="match status" value="6"/>
</dbReference>
<keyword evidence="3 9" id="KW-0963">Cytoplasm</keyword>